<feature type="compositionally biased region" description="Pro residues" evidence="1">
    <location>
        <begin position="25"/>
        <end position="34"/>
    </location>
</feature>
<reference evidence="3" key="1">
    <citation type="journal article" date="2019" name="Int. J. Syst. Evol. Microbiol.">
        <title>The Global Catalogue of Microorganisms (GCM) 10K type strain sequencing project: providing services to taxonomists for standard genome sequencing and annotation.</title>
        <authorList>
            <consortium name="The Broad Institute Genomics Platform"/>
            <consortium name="The Broad Institute Genome Sequencing Center for Infectious Disease"/>
            <person name="Wu L."/>
            <person name="Ma J."/>
        </authorList>
    </citation>
    <scope>NUCLEOTIDE SEQUENCE [LARGE SCALE GENOMIC DNA]</scope>
    <source>
        <strain evidence="3">JCM 3369</strain>
    </source>
</reference>
<evidence type="ECO:0000256" key="1">
    <source>
        <dbReference type="SAM" id="MobiDB-lite"/>
    </source>
</evidence>
<comment type="caution">
    <text evidence="2">The sequence shown here is derived from an EMBL/GenBank/DDBJ whole genome shotgun (WGS) entry which is preliminary data.</text>
</comment>
<accession>A0ABV9DDI7</accession>
<sequence length="70" mass="7506">MSEDDRRRRAARRSDGDPRDAQPPSFAPSAPPPRPDTRGARPVGPSPDPATRVMPVRGGGRPRPAAAERV</sequence>
<dbReference type="EMBL" id="JBHSGF010000008">
    <property type="protein sequence ID" value="MFC4556080.1"/>
    <property type="molecule type" value="Genomic_DNA"/>
</dbReference>
<organism evidence="2 3">
    <name type="scientific">Georgenia faecalis</name>
    <dbReference type="NCBI Taxonomy" id="2483799"/>
    <lineage>
        <taxon>Bacteria</taxon>
        <taxon>Bacillati</taxon>
        <taxon>Actinomycetota</taxon>
        <taxon>Actinomycetes</taxon>
        <taxon>Micrococcales</taxon>
        <taxon>Bogoriellaceae</taxon>
        <taxon>Georgenia</taxon>
    </lineage>
</organism>
<feature type="non-terminal residue" evidence="2">
    <location>
        <position position="70"/>
    </location>
</feature>
<feature type="compositionally biased region" description="Low complexity" evidence="1">
    <location>
        <begin position="52"/>
        <end position="70"/>
    </location>
</feature>
<proteinExistence type="predicted"/>
<dbReference type="Proteomes" id="UP001595955">
    <property type="component" value="Unassembled WGS sequence"/>
</dbReference>
<protein>
    <submittedName>
        <fullName evidence="2">Uncharacterized protein</fullName>
    </submittedName>
</protein>
<evidence type="ECO:0000313" key="2">
    <source>
        <dbReference type="EMBL" id="MFC4556080.1"/>
    </source>
</evidence>
<keyword evidence="3" id="KW-1185">Reference proteome</keyword>
<gene>
    <name evidence="2" type="ORF">ACFO3F_12540</name>
</gene>
<evidence type="ECO:0000313" key="3">
    <source>
        <dbReference type="Proteomes" id="UP001595955"/>
    </source>
</evidence>
<feature type="compositionally biased region" description="Basic and acidic residues" evidence="1">
    <location>
        <begin position="1"/>
        <end position="20"/>
    </location>
</feature>
<feature type="region of interest" description="Disordered" evidence="1">
    <location>
        <begin position="1"/>
        <end position="70"/>
    </location>
</feature>
<name>A0ABV9DDI7_9MICO</name>